<proteinExistence type="predicted"/>
<gene>
    <name evidence="3" type="ORF">A7U60_g666</name>
</gene>
<reference evidence="3" key="1">
    <citation type="submission" date="2016-06" db="EMBL/GenBank/DDBJ databases">
        <title>Draft Genome sequence of the fungus Inonotus baumii.</title>
        <authorList>
            <person name="Zhu H."/>
            <person name="Lin W."/>
        </authorList>
    </citation>
    <scope>NUCLEOTIDE SEQUENCE</scope>
    <source>
        <strain evidence="3">821</strain>
    </source>
</reference>
<keyword evidence="1" id="KW-0175">Coiled coil</keyword>
<dbReference type="Proteomes" id="UP000757232">
    <property type="component" value="Unassembled WGS sequence"/>
</dbReference>
<feature type="region of interest" description="Disordered" evidence="2">
    <location>
        <begin position="132"/>
        <end position="183"/>
    </location>
</feature>
<evidence type="ECO:0000313" key="4">
    <source>
        <dbReference type="Proteomes" id="UP000757232"/>
    </source>
</evidence>
<protein>
    <submittedName>
        <fullName evidence="3">Uncharacterized protein</fullName>
    </submittedName>
</protein>
<evidence type="ECO:0000313" key="3">
    <source>
        <dbReference type="EMBL" id="OCB92011.1"/>
    </source>
</evidence>
<evidence type="ECO:0000256" key="1">
    <source>
        <dbReference type="SAM" id="Coils"/>
    </source>
</evidence>
<dbReference type="AlphaFoldDB" id="A0A9Q5NC88"/>
<dbReference type="EMBL" id="LNZH02000043">
    <property type="protein sequence ID" value="OCB92011.1"/>
    <property type="molecule type" value="Genomic_DNA"/>
</dbReference>
<organism evidence="3 4">
    <name type="scientific">Sanghuangporus baumii</name>
    <name type="common">Phellinus baumii</name>
    <dbReference type="NCBI Taxonomy" id="108892"/>
    <lineage>
        <taxon>Eukaryota</taxon>
        <taxon>Fungi</taxon>
        <taxon>Dikarya</taxon>
        <taxon>Basidiomycota</taxon>
        <taxon>Agaricomycotina</taxon>
        <taxon>Agaricomycetes</taxon>
        <taxon>Hymenochaetales</taxon>
        <taxon>Hymenochaetaceae</taxon>
        <taxon>Sanghuangporus</taxon>
    </lineage>
</organism>
<feature type="coiled-coil region" evidence="1">
    <location>
        <begin position="85"/>
        <end position="112"/>
    </location>
</feature>
<sequence length="183" mass="21328">MLRKQKTDLRKQVLKARFQNAWSDWFVNLQPEELKQRLDYMRELHDARTAEVARIKLRLEDLYSTLVEDLKRPMDYSEELGKDSMNEAIRRLEDIQATILELENDCKRCESEAEKDILRCCLMEDERNQDRVVGDTRKGLSDGGAKQTTQSTPSESFESKQCMNTRPSTTEFQAASESVADNR</sequence>
<comment type="caution">
    <text evidence="3">The sequence shown here is derived from an EMBL/GenBank/DDBJ whole genome shotgun (WGS) entry which is preliminary data.</text>
</comment>
<evidence type="ECO:0000256" key="2">
    <source>
        <dbReference type="SAM" id="MobiDB-lite"/>
    </source>
</evidence>
<keyword evidence="4" id="KW-1185">Reference proteome</keyword>
<feature type="compositionally biased region" description="Polar residues" evidence="2">
    <location>
        <begin position="146"/>
        <end position="183"/>
    </location>
</feature>
<name>A0A9Q5NC88_SANBA</name>
<accession>A0A9Q5NC88</accession>